<accession>A0A067KLY2</accession>
<keyword evidence="3" id="KW-1185">Reference proteome</keyword>
<protein>
    <submittedName>
        <fullName evidence="2">Uncharacterized protein</fullName>
    </submittedName>
</protein>
<gene>
    <name evidence="2" type="ORF">JCGZ_13526</name>
</gene>
<evidence type="ECO:0000313" key="3">
    <source>
        <dbReference type="Proteomes" id="UP000027138"/>
    </source>
</evidence>
<feature type="region of interest" description="Disordered" evidence="1">
    <location>
        <begin position="27"/>
        <end position="57"/>
    </location>
</feature>
<feature type="region of interest" description="Disordered" evidence="1">
    <location>
        <begin position="169"/>
        <end position="252"/>
    </location>
</feature>
<feature type="compositionally biased region" description="Basic and acidic residues" evidence="1">
    <location>
        <begin position="219"/>
        <end position="233"/>
    </location>
</feature>
<evidence type="ECO:0000313" key="2">
    <source>
        <dbReference type="EMBL" id="KDP33275.1"/>
    </source>
</evidence>
<sequence length="252" mass="29037">MAESSSTSSSNSLTEQEIQLLKKLSKKYEQKESNQKKQEEEPEKVKTKTATSKRQAVRARDKVNGIESISIKVQGEPKALSYADFGKIFDVPNAGSRVTKIKDVSSASLTYVNQVELCIMWHIVEKKPLHLCHIIFDKLQNNPKKLPCGMILTPVFEFLDVDLNENDGHTVSKLDSGSLKMKDEEGGEEKEKEEKKKEEKEKEEKGREETEKGKKKREIGKVKKEKERVEKEKKRLRKRKRKKTKGKQSYEK</sequence>
<feature type="compositionally biased region" description="Basic residues" evidence="1">
    <location>
        <begin position="234"/>
        <end position="246"/>
    </location>
</feature>
<feature type="compositionally biased region" description="Basic and acidic residues" evidence="1">
    <location>
        <begin position="180"/>
        <end position="212"/>
    </location>
</feature>
<reference evidence="2 3" key="1">
    <citation type="journal article" date="2014" name="PLoS ONE">
        <title>Global Analysis of Gene Expression Profiles in Physic Nut (Jatropha curcas L.) Seedlings Exposed to Salt Stress.</title>
        <authorList>
            <person name="Zhang L."/>
            <person name="Zhang C."/>
            <person name="Wu P."/>
            <person name="Chen Y."/>
            <person name="Li M."/>
            <person name="Jiang H."/>
            <person name="Wu G."/>
        </authorList>
    </citation>
    <scope>NUCLEOTIDE SEQUENCE [LARGE SCALE GENOMIC DNA]</scope>
    <source>
        <strain evidence="3">cv. GZQX0401</strain>
        <tissue evidence="2">Young leaves</tissue>
    </source>
</reference>
<dbReference type="EMBL" id="KK914548">
    <property type="protein sequence ID" value="KDP33275.1"/>
    <property type="molecule type" value="Genomic_DNA"/>
</dbReference>
<dbReference type="OrthoDB" id="1751168at2759"/>
<name>A0A067KLY2_JATCU</name>
<dbReference type="Proteomes" id="UP000027138">
    <property type="component" value="Unassembled WGS sequence"/>
</dbReference>
<proteinExistence type="predicted"/>
<dbReference type="STRING" id="180498.A0A067KLY2"/>
<organism evidence="2 3">
    <name type="scientific">Jatropha curcas</name>
    <name type="common">Barbados nut</name>
    <dbReference type="NCBI Taxonomy" id="180498"/>
    <lineage>
        <taxon>Eukaryota</taxon>
        <taxon>Viridiplantae</taxon>
        <taxon>Streptophyta</taxon>
        <taxon>Embryophyta</taxon>
        <taxon>Tracheophyta</taxon>
        <taxon>Spermatophyta</taxon>
        <taxon>Magnoliopsida</taxon>
        <taxon>eudicotyledons</taxon>
        <taxon>Gunneridae</taxon>
        <taxon>Pentapetalae</taxon>
        <taxon>rosids</taxon>
        <taxon>fabids</taxon>
        <taxon>Malpighiales</taxon>
        <taxon>Euphorbiaceae</taxon>
        <taxon>Crotonoideae</taxon>
        <taxon>Jatropheae</taxon>
        <taxon>Jatropha</taxon>
    </lineage>
</organism>
<evidence type="ECO:0000256" key="1">
    <source>
        <dbReference type="SAM" id="MobiDB-lite"/>
    </source>
</evidence>
<dbReference type="AlphaFoldDB" id="A0A067KLY2"/>
<feature type="compositionally biased region" description="Basic and acidic residues" evidence="1">
    <location>
        <begin position="27"/>
        <end position="46"/>
    </location>
</feature>